<protein>
    <submittedName>
        <fullName evidence="2">Uncharacterized protein</fullName>
    </submittedName>
</protein>
<feature type="compositionally biased region" description="Polar residues" evidence="1">
    <location>
        <begin position="399"/>
        <end position="414"/>
    </location>
</feature>
<dbReference type="OrthoDB" id="5382203at2759"/>
<feature type="region of interest" description="Disordered" evidence="1">
    <location>
        <begin position="618"/>
        <end position="847"/>
    </location>
</feature>
<accession>A0A067MZR3</accession>
<sequence length="921" mass="100337">MIDRPPSYLSSRAADIVLSDVRAIRIKPDALRAMNIFLDELLWLILSSARSLLTEHLKSGLLKVLPTALGKNTLLEAEMELRNYWERTHGSPLERKDDITENDFLLQPVFELLRQKCEAYSTLGDVQEDPELEARLQERIFQHGPTALNITLVSPAALYMTAVLEHIAEHVLNNVARVVSRDSSRTSAHVQDLYIALCEDSSVYPMFRTMKVQEHIEAQSGSSRRSRPSARSRSGTKSSSRPSTMSALTNPGTPTFSSPQRPATATSSRPGSRSKDSRIGTPTAQLKPASDRSKNPNVSKAGILPSDLDQNANGKSHRSNGLRRGNSVTSDPSRRAIISLHAVDSSRSTVSSNEKLANDEAGAEFDQLMKSASTMKVSLTPDRLKTFEVFNKEKRTGSPVVSQVTKATHPATNNPSRVRSPSSPRRRSAAIDDHLSFPSAGGSRGRTNSLAVPTPKRSIGSLHTAANWLRPSSRGRVGTDPHHPPPGMSEPAQPTSPPAGRKQSLTFSPERSLSPSLSSRPSMALSSPTQPYPPPMRTRTRGMNIESIDIDELLDEKNLSLRSLSPKEPYRTSSNTRELIEFLATSPPERPVTAVMTSPPLKSKSSGRFRIMMAKLTRHNKSKDTFKSEDMSSSASDSVRNFPRDKTTPASTIPRTVSSLTGRYTVRSGPSTSDFSPPSSPPLGPSSPPPSFRRNMSGRSEPRARPITMVVSSSPRVVEEEEIVQKPQTSEGLPAQDEPEKTFVRTPTPAFMPIVERAPPQIIEPSEETPPVEEDIVVPVPEPVAEAEAEAEPEPEPKPDAEPEILPSSAYDGVEPMSPISPSVPASPSSGPSEAETPPPPTPPFDRDIALRFRHKLSQASTVEECRLLTDVFFAQCGLQLIPIMDSPLFASASSFEAAHQHETSLIELLLGDSDPLALSA</sequence>
<feature type="compositionally biased region" description="Low complexity" evidence="1">
    <location>
        <begin position="231"/>
        <end position="247"/>
    </location>
</feature>
<feature type="compositionally biased region" description="Polar residues" evidence="1">
    <location>
        <begin position="248"/>
        <end position="271"/>
    </location>
</feature>
<feature type="compositionally biased region" description="Acidic residues" evidence="1">
    <location>
        <begin position="785"/>
        <end position="794"/>
    </location>
</feature>
<feature type="compositionally biased region" description="Low complexity" evidence="1">
    <location>
        <begin position="816"/>
        <end position="836"/>
    </location>
</feature>
<dbReference type="InParanoid" id="A0A067MZR3"/>
<dbReference type="HOGENOM" id="CLU_010592_0_0_1"/>
<dbReference type="STRING" id="930990.A0A067MZR3"/>
<feature type="region of interest" description="Disordered" evidence="1">
    <location>
        <begin position="215"/>
        <end position="334"/>
    </location>
</feature>
<keyword evidence="3" id="KW-1185">Reference proteome</keyword>
<dbReference type="EMBL" id="KL198017">
    <property type="protein sequence ID" value="KDQ21114.1"/>
    <property type="molecule type" value="Genomic_DNA"/>
</dbReference>
<evidence type="ECO:0000313" key="3">
    <source>
        <dbReference type="Proteomes" id="UP000027195"/>
    </source>
</evidence>
<feature type="compositionally biased region" description="Low complexity" evidence="1">
    <location>
        <begin position="508"/>
        <end position="528"/>
    </location>
</feature>
<dbReference type="GO" id="GO:0046982">
    <property type="term" value="F:protein heterodimerization activity"/>
    <property type="evidence" value="ECO:0007669"/>
    <property type="project" value="InterPro"/>
</dbReference>
<evidence type="ECO:0000313" key="2">
    <source>
        <dbReference type="EMBL" id="KDQ21114.1"/>
    </source>
</evidence>
<dbReference type="AlphaFoldDB" id="A0A067MZR3"/>
<dbReference type="Gene3D" id="1.10.20.10">
    <property type="entry name" value="Histone, subunit A"/>
    <property type="match status" value="1"/>
</dbReference>
<name>A0A067MZR3_BOTB1</name>
<reference evidence="3" key="1">
    <citation type="journal article" date="2014" name="Proc. Natl. Acad. Sci. U.S.A.">
        <title>Extensive sampling of basidiomycete genomes demonstrates inadequacy of the white-rot/brown-rot paradigm for wood decay fungi.</title>
        <authorList>
            <person name="Riley R."/>
            <person name="Salamov A.A."/>
            <person name="Brown D.W."/>
            <person name="Nagy L.G."/>
            <person name="Floudas D."/>
            <person name="Held B.W."/>
            <person name="Levasseur A."/>
            <person name="Lombard V."/>
            <person name="Morin E."/>
            <person name="Otillar R."/>
            <person name="Lindquist E.A."/>
            <person name="Sun H."/>
            <person name="LaButti K.M."/>
            <person name="Schmutz J."/>
            <person name="Jabbour D."/>
            <person name="Luo H."/>
            <person name="Baker S.E."/>
            <person name="Pisabarro A.G."/>
            <person name="Walton J.D."/>
            <person name="Blanchette R.A."/>
            <person name="Henrissat B."/>
            <person name="Martin F."/>
            <person name="Cullen D."/>
            <person name="Hibbett D.S."/>
            <person name="Grigoriev I.V."/>
        </authorList>
    </citation>
    <scope>NUCLEOTIDE SEQUENCE [LARGE SCALE GENOMIC DNA]</scope>
    <source>
        <strain evidence="3">FD-172 SS1</strain>
    </source>
</reference>
<feature type="compositionally biased region" description="Acidic residues" evidence="1">
    <location>
        <begin position="765"/>
        <end position="776"/>
    </location>
</feature>
<proteinExistence type="predicted"/>
<gene>
    <name evidence="2" type="ORF">BOTBODRAFT_169766</name>
</gene>
<organism evidence="2 3">
    <name type="scientific">Botryobasidium botryosum (strain FD-172 SS1)</name>
    <dbReference type="NCBI Taxonomy" id="930990"/>
    <lineage>
        <taxon>Eukaryota</taxon>
        <taxon>Fungi</taxon>
        <taxon>Dikarya</taxon>
        <taxon>Basidiomycota</taxon>
        <taxon>Agaricomycotina</taxon>
        <taxon>Agaricomycetes</taxon>
        <taxon>Cantharellales</taxon>
        <taxon>Botryobasidiaceae</taxon>
        <taxon>Botryobasidium</taxon>
    </lineage>
</organism>
<evidence type="ECO:0000256" key="1">
    <source>
        <dbReference type="SAM" id="MobiDB-lite"/>
    </source>
</evidence>
<feature type="region of interest" description="Disordered" evidence="1">
    <location>
        <begin position="394"/>
        <end position="542"/>
    </location>
</feature>
<dbReference type="Proteomes" id="UP000027195">
    <property type="component" value="Unassembled WGS sequence"/>
</dbReference>
<feature type="compositionally biased region" description="Pro residues" evidence="1">
    <location>
        <begin position="678"/>
        <end position="691"/>
    </location>
</feature>
<feature type="compositionally biased region" description="Polar residues" evidence="1">
    <location>
        <begin position="648"/>
        <end position="662"/>
    </location>
</feature>
<dbReference type="InterPro" id="IPR009072">
    <property type="entry name" value="Histone-fold"/>
</dbReference>
<feature type="compositionally biased region" description="Low complexity" evidence="1">
    <location>
        <begin position="668"/>
        <end position="677"/>
    </location>
</feature>